<evidence type="ECO:0000313" key="9">
    <source>
        <dbReference type="Proteomes" id="UP000277580"/>
    </source>
</evidence>
<dbReference type="PROSITE" id="PS50048">
    <property type="entry name" value="ZN2_CY6_FUNGAL_2"/>
    <property type="match status" value="1"/>
</dbReference>
<dbReference type="GO" id="GO:0008270">
    <property type="term" value="F:zinc ion binding"/>
    <property type="evidence" value="ECO:0007669"/>
    <property type="project" value="InterPro"/>
</dbReference>
<sequence length="278" mass="30769">MYSPPNSSSTRRSIATRQRVSRACDRCNHLRVKCDGQRPCEHCLVYGLECKYERRQKKRGKGSLRINSGENSSTNPNEPMTPTTSVNSPSSSPTAFHLSIPSTHLFCPEDKDGYHNEFVSVASSEQSSQHCTPEPPFSSLYKADPETTVYTNGRSRGSGGLQQQHKHCFEIPEPISYAPQLLNRTHPGPFDPAKCTTPTPPSNPVPMTPPEGYQMLPYMPLCANCHCNPSVRLYPGSILWLPVAQSQLGDGSEYSGLTMCEGGTYCFPDQQKPIIRES</sequence>
<keyword evidence="4" id="KW-0804">Transcription</keyword>
<evidence type="ECO:0000256" key="2">
    <source>
        <dbReference type="ARBA" id="ARBA00023015"/>
    </source>
</evidence>
<dbReference type="SMART" id="SM00066">
    <property type="entry name" value="GAL4"/>
    <property type="match status" value="1"/>
</dbReference>
<dbReference type="InParanoid" id="A0A3N4KL40"/>
<keyword evidence="5" id="KW-0539">Nucleus</keyword>
<dbReference type="Gene3D" id="4.10.240.10">
    <property type="entry name" value="Zn(2)-C6 fungal-type DNA-binding domain"/>
    <property type="match status" value="1"/>
</dbReference>
<gene>
    <name evidence="8" type="ORF">P167DRAFT_546617</name>
</gene>
<dbReference type="SUPFAM" id="SSF57701">
    <property type="entry name" value="Zn2/Cys6 DNA-binding domain"/>
    <property type="match status" value="1"/>
</dbReference>
<organism evidence="8 9">
    <name type="scientific">Morchella conica CCBAS932</name>
    <dbReference type="NCBI Taxonomy" id="1392247"/>
    <lineage>
        <taxon>Eukaryota</taxon>
        <taxon>Fungi</taxon>
        <taxon>Dikarya</taxon>
        <taxon>Ascomycota</taxon>
        <taxon>Pezizomycotina</taxon>
        <taxon>Pezizomycetes</taxon>
        <taxon>Pezizales</taxon>
        <taxon>Morchellaceae</taxon>
        <taxon>Morchella</taxon>
    </lineage>
</organism>
<feature type="compositionally biased region" description="Low complexity" evidence="6">
    <location>
        <begin position="80"/>
        <end position="94"/>
    </location>
</feature>
<evidence type="ECO:0000256" key="1">
    <source>
        <dbReference type="ARBA" id="ARBA00022833"/>
    </source>
</evidence>
<evidence type="ECO:0000256" key="6">
    <source>
        <dbReference type="SAM" id="MobiDB-lite"/>
    </source>
</evidence>
<dbReference type="OrthoDB" id="4151048at2759"/>
<keyword evidence="9" id="KW-1185">Reference proteome</keyword>
<proteinExistence type="predicted"/>
<dbReference type="GO" id="GO:0000981">
    <property type="term" value="F:DNA-binding transcription factor activity, RNA polymerase II-specific"/>
    <property type="evidence" value="ECO:0007669"/>
    <property type="project" value="InterPro"/>
</dbReference>
<dbReference type="InterPro" id="IPR001138">
    <property type="entry name" value="Zn2Cys6_DnaBD"/>
</dbReference>
<keyword evidence="3" id="KW-0238">DNA-binding</keyword>
<feature type="compositionally biased region" description="Polar residues" evidence="6">
    <location>
        <begin position="65"/>
        <end position="78"/>
    </location>
</feature>
<dbReference type="EMBL" id="ML119137">
    <property type="protein sequence ID" value="RPB11287.1"/>
    <property type="molecule type" value="Genomic_DNA"/>
</dbReference>
<dbReference type="InterPro" id="IPR036864">
    <property type="entry name" value="Zn2-C6_fun-type_DNA-bd_sf"/>
</dbReference>
<dbReference type="Proteomes" id="UP000277580">
    <property type="component" value="Unassembled WGS sequence"/>
</dbReference>
<evidence type="ECO:0000259" key="7">
    <source>
        <dbReference type="PROSITE" id="PS50048"/>
    </source>
</evidence>
<reference evidence="8 9" key="1">
    <citation type="journal article" date="2018" name="Nat. Ecol. Evol.">
        <title>Pezizomycetes genomes reveal the molecular basis of ectomycorrhizal truffle lifestyle.</title>
        <authorList>
            <person name="Murat C."/>
            <person name="Payen T."/>
            <person name="Noel B."/>
            <person name="Kuo A."/>
            <person name="Morin E."/>
            <person name="Chen J."/>
            <person name="Kohler A."/>
            <person name="Krizsan K."/>
            <person name="Balestrini R."/>
            <person name="Da Silva C."/>
            <person name="Montanini B."/>
            <person name="Hainaut M."/>
            <person name="Levati E."/>
            <person name="Barry K.W."/>
            <person name="Belfiori B."/>
            <person name="Cichocki N."/>
            <person name="Clum A."/>
            <person name="Dockter R.B."/>
            <person name="Fauchery L."/>
            <person name="Guy J."/>
            <person name="Iotti M."/>
            <person name="Le Tacon F."/>
            <person name="Lindquist E.A."/>
            <person name="Lipzen A."/>
            <person name="Malagnac F."/>
            <person name="Mello A."/>
            <person name="Molinier V."/>
            <person name="Miyauchi S."/>
            <person name="Poulain J."/>
            <person name="Riccioni C."/>
            <person name="Rubini A."/>
            <person name="Sitrit Y."/>
            <person name="Splivallo R."/>
            <person name="Traeger S."/>
            <person name="Wang M."/>
            <person name="Zifcakova L."/>
            <person name="Wipf D."/>
            <person name="Zambonelli A."/>
            <person name="Paolocci F."/>
            <person name="Nowrousian M."/>
            <person name="Ottonello S."/>
            <person name="Baldrian P."/>
            <person name="Spatafora J.W."/>
            <person name="Henrissat B."/>
            <person name="Nagy L.G."/>
            <person name="Aury J.M."/>
            <person name="Wincker P."/>
            <person name="Grigoriev I.V."/>
            <person name="Bonfante P."/>
            <person name="Martin F.M."/>
        </authorList>
    </citation>
    <scope>NUCLEOTIDE SEQUENCE [LARGE SCALE GENOMIC DNA]</scope>
    <source>
        <strain evidence="8 9">CCBAS932</strain>
    </source>
</reference>
<dbReference type="PANTHER" id="PTHR47663">
    <property type="entry name" value="XYLANOLYTIC TRANSCRIPTIONAL ACTIVATOR XLNR-RELATED"/>
    <property type="match status" value="1"/>
</dbReference>
<dbReference type="PANTHER" id="PTHR47663:SF1">
    <property type="entry name" value="XYLANOLYTIC TRANSCRIPTIONAL ACTIVATOR XLNR-RELATED"/>
    <property type="match status" value="1"/>
</dbReference>
<dbReference type="InterPro" id="IPR051439">
    <property type="entry name" value="XlnR/Xlr1"/>
</dbReference>
<feature type="region of interest" description="Disordered" evidence="6">
    <location>
        <begin position="57"/>
        <end position="95"/>
    </location>
</feature>
<evidence type="ECO:0000256" key="4">
    <source>
        <dbReference type="ARBA" id="ARBA00023163"/>
    </source>
</evidence>
<name>A0A3N4KL40_9PEZI</name>
<keyword evidence="1" id="KW-0862">Zinc</keyword>
<evidence type="ECO:0000256" key="5">
    <source>
        <dbReference type="ARBA" id="ARBA00023242"/>
    </source>
</evidence>
<protein>
    <recommendedName>
        <fullName evidence="7">Zn(2)-C6 fungal-type domain-containing protein</fullName>
    </recommendedName>
</protein>
<evidence type="ECO:0000256" key="3">
    <source>
        <dbReference type="ARBA" id="ARBA00023125"/>
    </source>
</evidence>
<keyword evidence="2" id="KW-0805">Transcription regulation</keyword>
<dbReference type="STRING" id="1392247.A0A3N4KL40"/>
<dbReference type="CDD" id="cd00067">
    <property type="entry name" value="GAL4"/>
    <property type="match status" value="1"/>
</dbReference>
<evidence type="ECO:0000313" key="8">
    <source>
        <dbReference type="EMBL" id="RPB11287.1"/>
    </source>
</evidence>
<feature type="domain" description="Zn(2)-C6 fungal-type" evidence="7">
    <location>
        <begin position="23"/>
        <end position="52"/>
    </location>
</feature>
<accession>A0A3N4KL40</accession>
<dbReference type="GO" id="GO:0003677">
    <property type="term" value="F:DNA binding"/>
    <property type="evidence" value="ECO:0007669"/>
    <property type="project" value="UniProtKB-KW"/>
</dbReference>
<dbReference type="Pfam" id="PF00172">
    <property type="entry name" value="Zn_clus"/>
    <property type="match status" value="1"/>
</dbReference>
<dbReference type="AlphaFoldDB" id="A0A3N4KL40"/>